<dbReference type="AlphaFoldDB" id="A0A3R7LUI3"/>
<gene>
    <name evidence="2" type="ORF">C7M84_018750</name>
</gene>
<keyword evidence="3" id="KW-1185">Reference proteome</keyword>
<comment type="caution">
    <text evidence="2">The sequence shown here is derived from an EMBL/GenBank/DDBJ whole genome shotgun (WGS) entry which is preliminary data.</text>
</comment>
<reference evidence="2 3" key="1">
    <citation type="submission" date="2018-04" db="EMBL/GenBank/DDBJ databases">
        <authorList>
            <person name="Zhang X."/>
            <person name="Yuan J."/>
            <person name="Li F."/>
            <person name="Xiang J."/>
        </authorList>
    </citation>
    <scope>NUCLEOTIDE SEQUENCE [LARGE SCALE GENOMIC DNA]</scope>
    <source>
        <tissue evidence="2">Muscle</tissue>
    </source>
</reference>
<feature type="compositionally biased region" description="Pro residues" evidence="1">
    <location>
        <begin position="469"/>
        <end position="489"/>
    </location>
</feature>
<name>A0A3R7LUI3_PENVA</name>
<protein>
    <submittedName>
        <fullName evidence="2">Uncharacterized protein</fullName>
    </submittedName>
</protein>
<evidence type="ECO:0000256" key="1">
    <source>
        <dbReference type="SAM" id="MobiDB-lite"/>
    </source>
</evidence>
<evidence type="ECO:0000313" key="3">
    <source>
        <dbReference type="Proteomes" id="UP000283509"/>
    </source>
</evidence>
<dbReference type="EMBL" id="QCYY01003448">
    <property type="protein sequence ID" value="ROT63345.1"/>
    <property type="molecule type" value="Genomic_DNA"/>
</dbReference>
<reference evidence="2 3" key="2">
    <citation type="submission" date="2019-01" db="EMBL/GenBank/DDBJ databases">
        <title>The decoding of complex shrimp genome reveals the adaptation for benthos swimmer, frequently molting mechanism and breeding impact on genome.</title>
        <authorList>
            <person name="Sun Y."/>
            <person name="Gao Y."/>
            <person name="Yu Y."/>
        </authorList>
    </citation>
    <scope>NUCLEOTIDE SEQUENCE [LARGE SCALE GENOMIC DNA]</scope>
    <source>
        <tissue evidence="2">Muscle</tissue>
    </source>
</reference>
<feature type="region of interest" description="Disordered" evidence="1">
    <location>
        <begin position="452"/>
        <end position="501"/>
    </location>
</feature>
<dbReference type="Proteomes" id="UP000283509">
    <property type="component" value="Unassembled WGS sequence"/>
</dbReference>
<accession>A0A3R7LUI3</accession>
<organism evidence="2 3">
    <name type="scientific">Penaeus vannamei</name>
    <name type="common">Whiteleg shrimp</name>
    <name type="synonym">Litopenaeus vannamei</name>
    <dbReference type="NCBI Taxonomy" id="6689"/>
    <lineage>
        <taxon>Eukaryota</taxon>
        <taxon>Metazoa</taxon>
        <taxon>Ecdysozoa</taxon>
        <taxon>Arthropoda</taxon>
        <taxon>Crustacea</taxon>
        <taxon>Multicrustacea</taxon>
        <taxon>Malacostraca</taxon>
        <taxon>Eumalacostraca</taxon>
        <taxon>Eucarida</taxon>
        <taxon>Decapoda</taxon>
        <taxon>Dendrobranchiata</taxon>
        <taxon>Penaeoidea</taxon>
        <taxon>Penaeidae</taxon>
        <taxon>Penaeus</taxon>
    </lineage>
</organism>
<evidence type="ECO:0000313" key="2">
    <source>
        <dbReference type="EMBL" id="ROT63345.1"/>
    </source>
</evidence>
<sequence>MARCVRVRVSRRVERPLRSGRSGSSARVTFRRGFNCSPSLRRGRSLHRRIIRGFGELDGVRCECRRLERPTERDEVHINVIGNYITGIRAGSETSARNSPTCSPHCYTPLFINFSTCVVYIKAFDGFLSRLAMDRACAGPTTRPLKRCAAHMLAKLADKYVYLRCVNSGASLWVAAADPFLPPPHLPPFLRPPAPIHPPPPILHHRLHVRPPHSLPLPLPSSPPSPSDLDVVDVPWSNEVFATPSSPSVTCVYPPLPNMMVCVACNSILSCVHTFLQPLDLSLWLGFVLGAERASSLSLQIPLPPSRGTHIAFVNPCRFRRNGYARTSTNKPSKVGVSATLTITTDLPPLGRPIMDGSLPILFQSPAYRVANYPAERVKWTNPPQVYVLGQGCLVGSGNGIVAIVAIVVGVVVFVCGGEHVNSGVFLKGFSPPPVFGIYSFLDKVISSGLEEEEEKAPRIEEDKHPLPDPHPPPRLAVLPPVPPPPSPPILQQSDCHHYGL</sequence>
<proteinExistence type="predicted"/>
<feature type="compositionally biased region" description="Basic and acidic residues" evidence="1">
    <location>
        <begin position="456"/>
        <end position="468"/>
    </location>
</feature>